<protein>
    <submittedName>
        <fullName evidence="2">Uncharacterized protein</fullName>
    </submittedName>
</protein>
<evidence type="ECO:0000313" key="2">
    <source>
        <dbReference type="EMBL" id="KAG1537645.1"/>
    </source>
</evidence>
<evidence type="ECO:0000256" key="1">
    <source>
        <dbReference type="SAM" id="MobiDB-lite"/>
    </source>
</evidence>
<feature type="region of interest" description="Disordered" evidence="1">
    <location>
        <begin position="147"/>
        <end position="179"/>
    </location>
</feature>
<evidence type="ECO:0000313" key="3">
    <source>
        <dbReference type="Proteomes" id="UP000740926"/>
    </source>
</evidence>
<comment type="caution">
    <text evidence="2">The sequence shown here is derived from an EMBL/GenBank/DDBJ whole genome shotgun (WGS) entry which is preliminary data.</text>
</comment>
<accession>A0A9P6Y2H4</accession>
<proteinExistence type="predicted"/>
<keyword evidence="3" id="KW-1185">Reference proteome</keyword>
<dbReference type="AlphaFoldDB" id="A0A9P6Y2H4"/>
<feature type="region of interest" description="Disordered" evidence="1">
    <location>
        <begin position="1"/>
        <end position="20"/>
    </location>
</feature>
<dbReference type="EMBL" id="JAANIU010007487">
    <property type="protein sequence ID" value="KAG1537645.1"/>
    <property type="molecule type" value="Genomic_DNA"/>
</dbReference>
<reference evidence="2 3" key="1">
    <citation type="journal article" date="2020" name="Microb. Genom.">
        <title>Genetic diversity of clinical and environmental Mucorales isolates obtained from an investigation of mucormycosis cases among solid organ transplant recipients.</title>
        <authorList>
            <person name="Nguyen M.H."/>
            <person name="Kaul D."/>
            <person name="Muto C."/>
            <person name="Cheng S.J."/>
            <person name="Richter R.A."/>
            <person name="Bruno V.M."/>
            <person name="Liu G."/>
            <person name="Beyhan S."/>
            <person name="Sundermann A.J."/>
            <person name="Mounaud S."/>
            <person name="Pasculle A.W."/>
            <person name="Nierman W.C."/>
            <person name="Driscoll E."/>
            <person name="Cumbie R."/>
            <person name="Clancy C.J."/>
            <person name="Dupont C.L."/>
        </authorList>
    </citation>
    <scope>NUCLEOTIDE SEQUENCE [LARGE SCALE GENOMIC DNA]</scope>
    <source>
        <strain evidence="2 3">GL24</strain>
    </source>
</reference>
<gene>
    <name evidence="2" type="ORF">G6F50_014824</name>
</gene>
<dbReference type="Proteomes" id="UP000740926">
    <property type="component" value="Unassembled WGS sequence"/>
</dbReference>
<sequence>MACATGQAHRRGTQLVGRGLDRVHHQRRTVRGLRAAQLREACRQAQRLQVVGQRGHQRFRERVQHGVAVAAHFQRQLHPAGHGVGGVRRHRQAAHRGHHVMRIAAGGAGLAAGGIDDAVRPTCKTDRGRAGLCQRGVLVQGLPATDGGLAAGLAGGEPPDRLRRRRPKAPADERPIPKR</sequence>
<organism evidence="2 3">
    <name type="scientific">Rhizopus delemar</name>
    <dbReference type="NCBI Taxonomy" id="936053"/>
    <lineage>
        <taxon>Eukaryota</taxon>
        <taxon>Fungi</taxon>
        <taxon>Fungi incertae sedis</taxon>
        <taxon>Mucoromycota</taxon>
        <taxon>Mucoromycotina</taxon>
        <taxon>Mucoromycetes</taxon>
        <taxon>Mucorales</taxon>
        <taxon>Mucorineae</taxon>
        <taxon>Rhizopodaceae</taxon>
        <taxon>Rhizopus</taxon>
    </lineage>
</organism>
<feature type="compositionally biased region" description="Basic and acidic residues" evidence="1">
    <location>
        <begin position="169"/>
        <end position="179"/>
    </location>
</feature>
<name>A0A9P6Y2H4_9FUNG</name>